<evidence type="ECO:0008006" key="3">
    <source>
        <dbReference type="Google" id="ProtNLM"/>
    </source>
</evidence>
<gene>
    <name evidence="1" type="ORF">BJX66DRAFT_343812</name>
</gene>
<reference evidence="1 2" key="1">
    <citation type="submission" date="2024-07" db="EMBL/GenBank/DDBJ databases">
        <title>Section-level genome sequencing and comparative genomics of Aspergillus sections Usti and Cavernicolus.</title>
        <authorList>
            <consortium name="Lawrence Berkeley National Laboratory"/>
            <person name="Nybo J.L."/>
            <person name="Vesth T.C."/>
            <person name="Theobald S."/>
            <person name="Frisvad J.C."/>
            <person name="Larsen T.O."/>
            <person name="Kjaerboelling I."/>
            <person name="Rothschild-Mancinelli K."/>
            <person name="Lyhne E.K."/>
            <person name="Kogle M.E."/>
            <person name="Barry K."/>
            <person name="Clum A."/>
            <person name="Na H."/>
            <person name="Ledsgaard L."/>
            <person name="Lin J."/>
            <person name="Lipzen A."/>
            <person name="Kuo A."/>
            <person name="Riley R."/>
            <person name="Mondo S."/>
            <person name="Labutti K."/>
            <person name="Haridas S."/>
            <person name="Pangalinan J."/>
            <person name="Salamov A.A."/>
            <person name="Simmons B.A."/>
            <person name="Magnuson J.K."/>
            <person name="Chen J."/>
            <person name="Drula E."/>
            <person name="Henrissat B."/>
            <person name="Wiebenga A."/>
            <person name="Lubbers R.J."/>
            <person name="Gomes A.C."/>
            <person name="Makela M.R."/>
            <person name="Stajich J."/>
            <person name="Grigoriev I.V."/>
            <person name="Mortensen U.H."/>
            <person name="De Vries R.P."/>
            <person name="Baker S.E."/>
            <person name="Andersen M.R."/>
        </authorList>
    </citation>
    <scope>NUCLEOTIDE SEQUENCE [LARGE SCALE GENOMIC DNA]</scope>
    <source>
        <strain evidence="1 2">CBS 209.92</strain>
    </source>
</reference>
<dbReference type="EMBL" id="JBFTWV010000171">
    <property type="protein sequence ID" value="KAL2784677.1"/>
    <property type="molecule type" value="Genomic_DNA"/>
</dbReference>
<name>A0ABR4FNQ2_9EURO</name>
<organism evidence="1 2">
    <name type="scientific">Aspergillus keveii</name>
    <dbReference type="NCBI Taxonomy" id="714993"/>
    <lineage>
        <taxon>Eukaryota</taxon>
        <taxon>Fungi</taxon>
        <taxon>Dikarya</taxon>
        <taxon>Ascomycota</taxon>
        <taxon>Pezizomycotina</taxon>
        <taxon>Eurotiomycetes</taxon>
        <taxon>Eurotiomycetidae</taxon>
        <taxon>Eurotiales</taxon>
        <taxon>Aspergillaceae</taxon>
        <taxon>Aspergillus</taxon>
        <taxon>Aspergillus subgen. Nidulantes</taxon>
    </lineage>
</organism>
<proteinExistence type="predicted"/>
<sequence>MATFSLLPTEIILRIFEHCDDFLQVTSLASISRRHRSIWEAHKSAIIWHVGINGIVGFDDALIAVRATAIVQDHFERTKLSPHPFPLHEIDGKVRKPSLYELKSVFGLERVAKCAETSILLTYDDYTPKDESMWRERLHRALYRLFIAGAALAGAYHEPFLQSTKNRPFNFLQGYRHHLAQSHNEQLFGEVFTTQDFAYLLQFPIYNFESIEQHNASFGPLAEFLVAAARRRMQESPINDSELCDFLSPFTRSSQLTDVEAQVLFTETTQLLATHEWLQRVLDYTEDTQPTNLMNSATIVHFGSFFPADITMPQTSEGSTDGPTVRYHGHKQGKGIPYMGPLDLILDYVFRESGQPNYYNSTCPAPRPPLQFFHYIYRKYFGIRFSSFAFEESKYSPYHGWIANPAIFSDSFDSWSDDLEGTLCADTPRTAFFRG</sequence>
<protein>
    <recommendedName>
        <fullName evidence="3">F-box domain-containing protein</fullName>
    </recommendedName>
</protein>
<accession>A0ABR4FNQ2</accession>
<comment type="caution">
    <text evidence="1">The sequence shown here is derived from an EMBL/GenBank/DDBJ whole genome shotgun (WGS) entry which is preliminary data.</text>
</comment>
<dbReference type="Proteomes" id="UP001610563">
    <property type="component" value="Unassembled WGS sequence"/>
</dbReference>
<evidence type="ECO:0000313" key="1">
    <source>
        <dbReference type="EMBL" id="KAL2784677.1"/>
    </source>
</evidence>
<evidence type="ECO:0000313" key="2">
    <source>
        <dbReference type="Proteomes" id="UP001610563"/>
    </source>
</evidence>
<keyword evidence="2" id="KW-1185">Reference proteome</keyword>